<evidence type="ECO:0000313" key="3">
    <source>
        <dbReference type="Proteomes" id="UP000469430"/>
    </source>
</evidence>
<keyword evidence="1" id="KW-0472">Membrane</keyword>
<evidence type="ECO:0000313" key="2">
    <source>
        <dbReference type="EMBL" id="MXP00848.1"/>
    </source>
</evidence>
<protein>
    <submittedName>
        <fullName evidence="2">Uncharacterized protein</fullName>
    </submittedName>
</protein>
<dbReference type="Proteomes" id="UP000469430">
    <property type="component" value="Unassembled WGS sequence"/>
</dbReference>
<sequence length="76" mass="8204">MHEPEFLLFASDATLVGLSGGLLLVIAAVATLADRRRTRRTRIEAVGWVPWTAVYLLAAFVGIILLTLALKGWIAG</sequence>
<gene>
    <name evidence="2" type="ORF">GRI97_17810</name>
</gene>
<keyword evidence="3" id="KW-1185">Reference proteome</keyword>
<keyword evidence="1" id="KW-1133">Transmembrane helix</keyword>
<dbReference type="EMBL" id="WTYJ01000005">
    <property type="protein sequence ID" value="MXP00848.1"/>
    <property type="molecule type" value="Genomic_DNA"/>
</dbReference>
<feature type="transmembrane region" description="Helical" evidence="1">
    <location>
        <begin position="45"/>
        <end position="70"/>
    </location>
</feature>
<name>A0A6I4U1T9_9SPHN</name>
<dbReference type="OrthoDB" id="7585827at2"/>
<accession>A0A6I4U1T9</accession>
<reference evidence="2 3" key="1">
    <citation type="submission" date="2019-12" db="EMBL/GenBank/DDBJ databases">
        <title>Genomic-based taxomic classification of the family Erythrobacteraceae.</title>
        <authorList>
            <person name="Xu L."/>
        </authorList>
    </citation>
    <scope>NUCLEOTIDE SEQUENCE [LARGE SCALE GENOMIC DNA]</scope>
    <source>
        <strain evidence="2 3">S36</strain>
    </source>
</reference>
<feature type="transmembrane region" description="Helical" evidence="1">
    <location>
        <begin position="6"/>
        <end position="33"/>
    </location>
</feature>
<comment type="caution">
    <text evidence="2">The sequence shown here is derived from an EMBL/GenBank/DDBJ whole genome shotgun (WGS) entry which is preliminary data.</text>
</comment>
<proteinExistence type="predicted"/>
<dbReference type="RefSeq" id="WP_161392586.1">
    <property type="nucleotide sequence ID" value="NZ_JBHSCP010000001.1"/>
</dbReference>
<organism evidence="2 3">
    <name type="scientific">Croceibacterium xixiisoli</name>
    <dbReference type="NCBI Taxonomy" id="1476466"/>
    <lineage>
        <taxon>Bacteria</taxon>
        <taxon>Pseudomonadati</taxon>
        <taxon>Pseudomonadota</taxon>
        <taxon>Alphaproteobacteria</taxon>
        <taxon>Sphingomonadales</taxon>
        <taxon>Erythrobacteraceae</taxon>
        <taxon>Croceibacterium</taxon>
    </lineage>
</organism>
<dbReference type="AlphaFoldDB" id="A0A6I4U1T9"/>
<keyword evidence="1" id="KW-0812">Transmembrane</keyword>
<evidence type="ECO:0000256" key="1">
    <source>
        <dbReference type="SAM" id="Phobius"/>
    </source>
</evidence>